<dbReference type="RefSeq" id="WP_147139938.1">
    <property type="nucleotide sequence ID" value="NZ_BAABIJ010000002.1"/>
</dbReference>
<accession>A0A562V495</accession>
<sequence>MRRSLLVVLVTLLGLTACAGGVRPPADLRILVPNLPGSGYDVTARVAAEAAGEAGLYPDLEVFNLPGGGGNVGLQRMGLEAGNPGLLMLMGLGVLGGQHSADSPTTLADTTPVARLLSEPGIIVVRREAPYRSMSALVEAWRDSPSATSVGGGSAVGGPDHVATMLIAQEIGIAPPEVDYRQYDGGGDLLTAVLRGEVAFGVSGISEYPPQVWSGQLRVLAVSGAEPTPGVDAPTLRECGIDVVFTNWRGIVAPPGLTAAETEALRGLVEALRDSAPWRNALERYGWTDAYLPGDEFGDFIAAETDRLDDLLTELDLATVP</sequence>
<dbReference type="Proteomes" id="UP000321617">
    <property type="component" value="Unassembled WGS sequence"/>
</dbReference>
<reference evidence="3 4" key="1">
    <citation type="journal article" date="2013" name="Stand. Genomic Sci.">
        <title>Genomic Encyclopedia of Type Strains, Phase I: The one thousand microbial genomes (KMG-I) project.</title>
        <authorList>
            <person name="Kyrpides N.C."/>
            <person name="Woyke T."/>
            <person name="Eisen J.A."/>
            <person name="Garrity G."/>
            <person name="Lilburn T.G."/>
            <person name="Beck B.J."/>
            <person name="Whitman W.B."/>
            <person name="Hugenholtz P."/>
            <person name="Klenk H.P."/>
        </authorList>
    </citation>
    <scope>NUCLEOTIDE SEQUENCE [LARGE SCALE GENOMIC DNA]</scope>
    <source>
        <strain evidence="3 4">DSM 45044</strain>
    </source>
</reference>
<dbReference type="PANTHER" id="PTHR42928">
    <property type="entry name" value="TRICARBOXYLATE-BINDING PROTEIN"/>
    <property type="match status" value="1"/>
</dbReference>
<evidence type="ECO:0000256" key="1">
    <source>
        <dbReference type="ARBA" id="ARBA00006987"/>
    </source>
</evidence>
<dbReference type="AlphaFoldDB" id="A0A562V495"/>
<comment type="caution">
    <text evidence="3">The sequence shown here is derived from an EMBL/GenBank/DDBJ whole genome shotgun (WGS) entry which is preliminary data.</text>
</comment>
<keyword evidence="2" id="KW-0732">Signal</keyword>
<dbReference type="OrthoDB" id="9780943at2"/>
<gene>
    <name evidence="3" type="ORF">LX16_3414</name>
</gene>
<dbReference type="InterPro" id="IPR005064">
    <property type="entry name" value="BUG"/>
</dbReference>
<dbReference type="Gene3D" id="3.40.190.150">
    <property type="entry name" value="Bordetella uptake gene, domain 1"/>
    <property type="match status" value="1"/>
</dbReference>
<dbReference type="PIRSF" id="PIRSF017082">
    <property type="entry name" value="YflP"/>
    <property type="match status" value="1"/>
</dbReference>
<evidence type="ECO:0000313" key="3">
    <source>
        <dbReference type="EMBL" id="TWJ12652.1"/>
    </source>
</evidence>
<name>A0A562V495_9ACTN</name>
<keyword evidence="4" id="KW-1185">Reference proteome</keyword>
<comment type="similarity">
    <text evidence="1">Belongs to the UPF0065 (bug) family.</text>
</comment>
<protein>
    <submittedName>
        <fullName evidence="3">Putative tricarboxylic transport membrane protein</fullName>
    </submittedName>
</protein>
<dbReference type="Pfam" id="PF03401">
    <property type="entry name" value="TctC"/>
    <property type="match status" value="1"/>
</dbReference>
<dbReference type="Gene3D" id="3.40.190.10">
    <property type="entry name" value="Periplasmic binding protein-like II"/>
    <property type="match status" value="1"/>
</dbReference>
<dbReference type="SUPFAM" id="SSF53850">
    <property type="entry name" value="Periplasmic binding protein-like II"/>
    <property type="match status" value="1"/>
</dbReference>
<dbReference type="PANTHER" id="PTHR42928:SF3">
    <property type="entry name" value="UPF0065 PROTEIN YFLP"/>
    <property type="match status" value="1"/>
</dbReference>
<dbReference type="InterPro" id="IPR042100">
    <property type="entry name" value="Bug_dom1"/>
</dbReference>
<organism evidence="3 4">
    <name type="scientific">Stackebrandtia albiflava</name>
    <dbReference type="NCBI Taxonomy" id="406432"/>
    <lineage>
        <taxon>Bacteria</taxon>
        <taxon>Bacillati</taxon>
        <taxon>Actinomycetota</taxon>
        <taxon>Actinomycetes</taxon>
        <taxon>Glycomycetales</taxon>
        <taxon>Glycomycetaceae</taxon>
        <taxon>Stackebrandtia</taxon>
    </lineage>
</organism>
<evidence type="ECO:0000256" key="2">
    <source>
        <dbReference type="SAM" id="SignalP"/>
    </source>
</evidence>
<feature type="chain" id="PRO_5021929494" evidence="2">
    <location>
        <begin position="20"/>
        <end position="321"/>
    </location>
</feature>
<dbReference type="PROSITE" id="PS51257">
    <property type="entry name" value="PROKAR_LIPOPROTEIN"/>
    <property type="match status" value="1"/>
</dbReference>
<proteinExistence type="inferred from homology"/>
<feature type="signal peptide" evidence="2">
    <location>
        <begin position="1"/>
        <end position="19"/>
    </location>
</feature>
<dbReference type="EMBL" id="VLLL01000006">
    <property type="protein sequence ID" value="TWJ12652.1"/>
    <property type="molecule type" value="Genomic_DNA"/>
</dbReference>
<evidence type="ECO:0000313" key="4">
    <source>
        <dbReference type="Proteomes" id="UP000321617"/>
    </source>
</evidence>